<dbReference type="Gene3D" id="1.20.1600.10">
    <property type="entry name" value="Outer membrane efflux proteins (OEP)"/>
    <property type="match status" value="1"/>
</dbReference>
<reference evidence="1" key="1">
    <citation type="submission" date="2016-10" db="EMBL/GenBank/DDBJ databases">
        <authorList>
            <person name="de Groot N.N."/>
        </authorList>
    </citation>
    <scope>NUCLEOTIDE SEQUENCE</scope>
</reference>
<dbReference type="AlphaFoldDB" id="A0A1W1CMI8"/>
<gene>
    <name evidence="1" type="ORF">MNB_SM-4-1264</name>
</gene>
<sequence length="392" mass="43925">MKTLLLCSLLITSTLSAISLSEVINKSLLNSPSLESINAKIKANQHASDVANQFSNPELSLTKNSIDSSEPMSQTVLTIKQKLPYYGKRDSKQNITLAEDAILKEQLYAAKAVMVQKIKTEAYAIWENRELYKITNEYITLTKQNIELYESYTSVEDNQHIGIMKAELSLADLEIQKSVLGAKIYASYAKLSYLAAFDVAHLKMDLKIGEKPNLDSFKMGLITNPELLIKEKELKKENAKIEMADINNYPDLNLIAGYSYRENFDNYFNFGLALALPMYGTEDAQEEVVRAAALSVLSQKEDTKIAISAELKIYYAQMLSSYQIYHIIQDDALPQIAHMFELSNSSISTGGDLFKYIDVLFDKLALEQKSINAVSNYNKANALISQLAGELK</sequence>
<evidence type="ECO:0000313" key="1">
    <source>
        <dbReference type="EMBL" id="SFV66907.1"/>
    </source>
</evidence>
<protein>
    <submittedName>
        <fullName evidence="1">Heavy metal RND efflux outer membrane protein, CzcC family</fullName>
    </submittedName>
</protein>
<dbReference type="SUPFAM" id="SSF56954">
    <property type="entry name" value="Outer membrane efflux proteins (OEP)"/>
    <property type="match status" value="1"/>
</dbReference>
<dbReference type="PANTHER" id="PTHR30203">
    <property type="entry name" value="OUTER MEMBRANE CATION EFFLUX PROTEIN"/>
    <property type="match status" value="1"/>
</dbReference>
<dbReference type="EMBL" id="FPHF01000092">
    <property type="protein sequence ID" value="SFV66907.1"/>
    <property type="molecule type" value="Genomic_DNA"/>
</dbReference>
<proteinExistence type="predicted"/>
<accession>A0A1W1CMI8</accession>
<organism evidence="1">
    <name type="scientific">hydrothermal vent metagenome</name>
    <dbReference type="NCBI Taxonomy" id="652676"/>
    <lineage>
        <taxon>unclassified sequences</taxon>
        <taxon>metagenomes</taxon>
        <taxon>ecological metagenomes</taxon>
    </lineage>
</organism>
<dbReference type="GO" id="GO:0015562">
    <property type="term" value="F:efflux transmembrane transporter activity"/>
    <property type="evidence" value="ECO:0007669"/>
    <property type="project" value="InterPro"/>
</dbReference>
<dbReference type="InterPro" id="IPR010131">
    <property type="entry name" value="MdtP/NodT-like"/>
</dbReference>
<name>A0A1W1CMI8_9ZZZZ</name>